<feature type="chain" id="PRO_5032866203" evidence="1">
    <location>
        <begin position="18"/>
        <end position="119"/>
    </location>
</feature>
<dbReference type="Proteomes" id="UP000625711">
    <property type="component" value="Unassembled WGS sequence"/>
</dbReference>
<evidence type="ECO:0000313" key="2">
    <source>
        <dbReference type="EMBL" id="KAF7280138.1"/>
    </source>
</evidence>
<reference evidence="2" key="1">
    <citation type="submission" date="2020-08" db="EMBL/GenBank/DDBJ databases">
        <title>Genome sequencing and assembly of the red palm weevil Rhynchophorus ferrugineus.</title>
        <authorList>
            <person name="Dias G.B."/>
            <person name="Bergman C.M."/>
            <person name="Manee M."/>
        </authorList>
    </citation>
    <scope>NUCLEOTIDE SEQUENCE</scope>
    <source>
        <strain evidence="2">AA-2017</strain>
        <tissue evidence="2">Whole larva</tissue>
    </source>
</reference>
<dbReference type="AlphaFoldDB" id="A0A834MDU3"/>
<accession>A0A834MDU3</accession>
<feature type="signal peptide" evidence="1">
    <location>
        <begin position="1"/>
        <end position="17"/>
    </location>
</feature>
<protein>
    <submittedName>
        <fullName evidence="2">Uncharacterized protein</fullName>
    </submittedName>
</protein>
<dbReference type="OrthoDB" id="6769212at2759"/>
<gene>
    <name evidence="2" type="ORF">GWI33_006393</name>
</gene>
<comment type="caution">
    <text evidence="2">The sequence shown here is derived from an EMBL/GenBank/DDBJ whole genome shotgun (WGS) entry which is preliminary data.</text>
</comment>
<proteinExistence type="predicted"/>
<evidence type="ECO:0000313" key="3">
    <source>
        <dbReference type="Proteomes" id="UP000625711"/>
    </source>
</evidence>
<sequence length="119" mass="13756">MRTIALVIFCFLAFASGQIEEIDEDRFVEIVIQVPPSERYEFLKTHILRGHELFNQTVDLQEELDDDSKLSLMIYIFLYNHHHDLEDAKLKMQLNDTVCLPSIGCIDPGDSGVRPSFKK</sequence>
<evidence type="ECO:0000256" key="1">
    <source>
        <dbReference type="SAM" id="SignalP"/>
    </source>
</evidence>
<name>A0A834MDU3_RHYFE</name>
<keyword evidence="1" id="KW-0732">Signal</keyword>
<keyword evidence="3" id="KW-1185">Reference proteome</keyword>
<organism evidence="2 3">
    <name type="scientific">Rhynchophorus ferrugineus</name>
    <name type="common">Red palm weevil</name>
    <name type="synonym">Curculio ferrugineus</name>
    <dbReference type="NCBI Taxonomy" id="354439"/>
    <lineage>
        <taxon>Eukaryota</taxon>
        <taxon>Metazoa</taxon>
        <taxon>Ecdysozoa</taxon>
        <taxon>Arthropoda</taxon>
        <taxon>Hexapoda</taxon>
        <taxon>Insecta</taxon>
        <taxon>Pterygota</taxon>
        <taxon>Neoptera</taxon>
        <taxon>Endopterygota</taxon>
        <taxon>Coleoptera</taxon>
        <taxon>Polyphaga</taxon>
        <taxon>Cucujiformia</taxon>
        <taxon>Curculionidae</taxon>
        <taxon>Dryophthorinae</taxon>
        <taxon>Rhynchophorus</taxon>
    </lineage>
</organism>
<dbReference type="EMBL" id="JAACXV010000320">
    <property type="protein sequence ID" value="KAF7280138.1"/>
    <property type="molecule type" value="Genomic_DNA"/>
</dbReference>